<organism evidence="1 2">
    <name type="scientific">Azospirillum oryzae</name>
    <dbReference type="NCBI Taxonomy" id="286727"/>
    <lineage>
        <taxon>Bacteria</taxon>
        <taxon>Pseudomonadati</taxon>
        <taxon>Pseudomonadota</taxon>
        <taxon>Alphaproteobacteria</taxon>
        <taxon>Rhodospirillales</taxon>
        <taxon>Azospirillaceae</taxon>
        <taxon>Azospirillum</taxon>
    </lineage>
</organism>
<dbReference type="Proteomes" id="UP000192936">
    <property type="component" value="Unassembled WGS sequence"/>
</dbReference>
<dbReference type="EMBL" id="FXAK01000007">
    <property type="protein sequence ID" value="SMF84300.1"/>
    <property type="molecule type" value="Genomic_DNA"/>
</dbReference>
<protein>
    <submittedName>
        <fullName evidence="1">Uncharacterized protein</fullName>
    </submittedName>
</protein>
<dbReference type="OrthoDB" id="7307724at2"/>
<gene>
    <name evidence="1" type="ORF">SAMN02982917_5728</name>
</gene>
<sequence>MATRRLDRDDHVRKHLALMLQEWQEQTGRDMATATADQRLQHCTTLLIDLLGEAERADEAAMTEA</sequence>
<evidence type="ECO:0000313" key="2">
    <source>
        <dbReference type="Proteomes" id="UP000192936"/>
    </source>
</evidence>
<dbReference type="AlphaFoldDB" id="A0A1X7HEG4"/>
<accession>A0A1X7HEG4</accession>
<reference evidence="1 2" key="1">
    <citation type="submission" date="2017-04" db="EMBL/GenBank/DDBJ databases">
        <authorList>
            <person name="Afonso C.L."/>
            <person name="Miller P.J."/>
            <person name="Scott M.A."/>
            <person name="Spackman E."/>
            <person name="Goraichik I."/>
            <person name="Dimitrov K.M."/>
            <person name="Suarez D.L."/>
            <person name="Swayne D.E."/>
        </authorList>
    </citation>
    <scope>NUCLEOTIDE SEQUENCE [LARGE SCALE GENOMIC DNA]</scope>
    <source>
        <strain evidence="1 2">A2P</strain>
    </source>
</reference>
<evidence type="ECO:0000313" key="1">
    <source>
        <dbReference type="EMBL" id="SMF84300.1"/>
    </source>
</evidence>
<dbReference type="RefSeq" id="WP_085090433.1">
    <property type="nucleotide sequence ID" value="NZ_FXAK01000007.1"/>
</dbReference>
<name>A0A1X7HEG4_9PROT</name>
<proteinExistence type="predicted"/>